<evidence type="ECO:0000313" key="8">
    <source>
        <dbReference type="Proteomes" id="UP001465755"/>
    </source>
</evidence>
<dbReference type="SMART" id="SM00317">
    <property type="entry name" value="SET"/>
    <property type="match status" value="1"/>
</dbReference>
<keyword evidence="1" id="KW-0479">Metal-binding</keyword>
<dbReference type="InterPro" id="IPR002893">
    <property type="entry name" value="Znf_MYND"/>
</dbReference>
<dbReference type="GO" id="GO:0008270">
    <property type="term" value="F:zinc ion binding"/>
    <property type="evidence" value="ECO:0007669"/>
    <property type="project" value="UniProtKB-KW"/>
</dbReference>
<name>A0AAW1P1C1_9CHLO</name>
<dbReference type="PANTHER" id="PTHR12197">
    <property type="entry name" value="HISTONE-LYSINE N-METHYLTRANSFERASE SMYD"/>
    <property type="match status" value="1"/>
</dbReference>
<dbReference type="InterPro" id="IPR050869">
    <property type="entry name" value="H3K4_H4K5_MeTrfase"/>
</dbReference>
<reference evidence="7 8" key="1">
    <citation type="journal article" date="2024" name="Nat. Commun.">
        <title>Phylogenomics reveals the evolutionary origins of lichenization in chlorophyte algae.</title>
        <authorList>
            <person name="Puginier C."/>
            <person name="Libourel C."/>
            <person name="Otte J."/>
            <person name="Skaloud P."/>
            <person name="Haon M."/>
            <person name="Grisel S."/>
            <person name="Petersen M."/>
            <person name="Berrin J.G."/>
            <person name="Delaux P.M."/>
            <person name="Dal Grande F."/>
            <person name="Keller J."/>
        </authorList>
    </citation>
    <scope>NUCLEOTIDE SEQUENCE [LARGE SCALE GENOMIC DNA]</scope>
    <source>
        <strain evidence="7 8">SAG 2036</strain>
    </source>
</reference>
<organism evidence="7 8">
    <name type="scientific">Symbiochloris irregularis</name>
    <dbReference type="NCBI Taxonomy" id="706552"/>
    <lineage>
        <taxon>Eukaryota</taxon>
        <taxon>Viridiplantae</taxon>
        <taxon>Chlorophyta</taxon>
        <taxon>core chlorophytes</taxon>
        <taxon>Trebouxiophyceae</taxon>
        <taxon>Trebouxiales</taxon>
        <taxon>Trebouxiaceae</taxon>
        <taxon>Symbiochloris</taxon>
    </lineage>
</organism>
<gene>
    <name evidence="7" type="ORF">WJX73_004414</name>
</gene>
<dbReference type="Gene3D" id="1.10.220.160">
    <property type="match status" value="1"/>
</dbReference>
<dbReference type="SUPFAM" id="SSF82199">
    <property type="entry name" value="SET domain"/>
    <property type="match status" value="1"/>
</dbReference>
<evidence type="ECO:0000256" key="1">
    <source>
        <dbReference type="ARBA" id="ARBA00022723"/>
    </source>
</evidence>
<dbReference type="EMBL" id="JALJOQ010000059">
    <property type="protein sequence ID" value="KAK9803460.1"/>
    <property type="molecule type" value="Genomic_DNA"/>
</dbReference>
<dbReference type="Pfam" id="PF00856">
    <property type="entry name" value="SET"/>
    <property type="match status" value="1"/>
</dbReference>
<sequence length="577" mass="63226">MTAWTRQHSDARGHHLVASCALSAGAVVLKADPYAGAVLNDHAATRLCAVSFRPAETLLKCSRCGQTRYSGKTAQRSDWKAGHKQECEALIRCRPKVPPATVRLAARVFWTKQRQRQSGQSTQPSDSFDDVTALLSHWDKLDDQRKVRYAQMAVITRQYMQGSTSAAELPDEKEIAIMLARFACNNHTIMDDENNPIGLGMYPLGALLNHSNEPNVVPTFEGPRIVFRAIRAVAAGAELTVAYLDLLTPAAELRHALAYHYFFNEATAEACTPSTSFAERTEYQQIRCRTCMGPAQAYDVRLRVSTKCPLPQSSIDRRHLHAVCDAGTPYDPHNREAVPYMRILPGGGDVMVSIAGPSEATCGAAARMAFEEPVPSISGDMEDNSGKTSIRLLTDPFEQKTSKDQVPILFVDVWGLPTGQSQRQRAEGLAVRLERLAHSARDGMLYRDSVEERDIGSALGAGFMGCLVGLSVDSSSGSLVPGLPALPGELLPAGGHIWRVRNNQVFMSAAIQKSELNTAHGLANCLAPIYEMAYPKVYPNLALHYAAQAKLEACWTESRPREVLQRVNKAVKMLQVQ</sequence>
<dbReference type="PROSITE" id="PS50865">
    <property type="entry name" value="ZF_MYND_2"/>
    <property type="match status" value="1"/>
</dbReference>
<dbReference type="AlphaFoldDB" id="A0AAW1P1C1"/>
<dbReference type="InterPro" id="IPR046341">
    <property type="entry name" value="SET_dom_sf"/>
</dbReference>
<evidence type="ECO:0008006" key="9">
    <source>
        <dbReference type="Google" id="ProtNLM"/>
    </source>
</evidence>
<dbReference type="InterPro" id="IPR001214">
    <property type="entry name" value="SET_dom"/>
</dbReference>
<proteinExistence type="predicted"/>
<dbReference type="Gene3D" id="2.170.270.10">
    <property type="entry name" value="SET domain"/>
    <property type="match status" value="1"/>
</dbReference>
<evidence type="ECO:0000259" key="5">
    <source>
        <dbReference type="PROSITE" id="PS50280"/>
    </source>
</evidence>
<dbReference type="Gene3D" id="6.10.140.2220">
    <property type="match status" value="1"/>
</dbReference>
<feature type="domain" description="MYND-type" evidence="6">
    <location>
        <begin position="48"/>
        <end position="87"/>
    </location>
</feature>
<dbReference type="PANTHER" id="PTHR12197:SF251">
    <property type="entry name" value="EG:BACR7C10.4 PROTEIN"/>
    <property type="match status" value="1"/>
</dbReference>
<dbReference type="Proteomes" id="UP001465755">
    <property type="component" value="Unassembled WGS sequence"/>
</dbReference>
<keyword evidence="3" id="KW-0862">Zinc</keyword>
<feature type="domain" description="SET" evidence="5">
    <location>
        <begin position="50"/>
        <end position="244"/>
    </location>
</feature>
<evidence type="ECO:0000256" key="2">
    <source>
        <dbReference type="ARBA" id="ARBA00022771"/>
    </source>
</evidence>
<protein>
    <recommendedName>
        <fullName evidence="9">SET domain-containing protein</fullName>
    </recommendedName>
</protein>
<evidence type="ECO:0000259" key="6">
    <source>
        <dbReference type="PROSITE" id="PS50865"/>
    </source>
</evidence>
<keyword evidence="2 4" id="KW-0863">Zinc-finger</keyword>
<dbReference type="GO" id="GO:0005634">
    <property type="term" value="C:nucleus"/>
    <property type="evidence" value="ECO:0007669"/>
    <property type="project" value="TreeGrafter"/>
</dbReference>
<evidence type="ECO:0000256" key="4">
    <source>
        <dbReference type="PROSITE-ProRule" id="PRU00134"/>
    </source>
</evidence>
<comment type="caution">
    <text evidence="7">The sequence shown here is derived from an EMBL/GenBank/DDBJ whole genome shotgun (WGS) entry which is preliminary data.</text>
</comment>
<evidence type="ECO:0000256" key="3">
    <source>
        <dbReference type="ARBA" id="ARBA00022833"/>
    </source>
</evidence>
<keyword evidence="8" id="KW-1185">Reference proteome</keyword>
<evidence type="ECO:0000313" key="7">
    <source>
        <dbReference type="EMBL" id="KAK9803460.1"/>
    </source>
</evidence>
<accession>A0AAW1P1C1</accession>
<dbReference type="Pfam" id="PF01753">
    <property type="entry name" value="zf-MYND"/>
    <property type="match status" value="1"/>
</dbReference>
<dbReference type="PROSITE" id="PS50280">
    <property type="entry name" value="SET"/>
    <property type="match status" value="1"/>
</dbReference>